<dbReference type="InterPro" id="IPR011009">
    <property type="entry name" value="Kinase-like_dom_sf"/>
</dbReference>
<keyword evidence="2" id="KW-0808">Transferase</keyword>
<dbReference type="InterPro" id="IPR050117">
    <property type="entry name" value="MAPK"/>
</dbReference>
<dbReference type="Proteomes" id="UP001177023">
    <property type="component" value="Unassembled WGS sequence"/>
</dbReference>
<evidence type="ECO:0000256" key="3">
    <source>
        <dbReference type="ARBA" id="ARBA00022741"/>
    </source>
</evidence>
<organism evidence="9 10">
    <name type="scientific">Mesorhabditis spiculigera</name>
    <dbReference type="NCBI Taxonomy" id="96644"/>
    <lineage>
        <taxon>Eukaryota</taxon>
        <taxon>Metazoa</taxon>
        <taxon>Ecdysozoa</taxon>
        <taxon>Nematoda</taxon>
        <taxon>Chromadorea</taxon>
        <taxon>Rhabditida</taxon>
        <taxon>Rhabditina</taxon>
        <taxon>Rhabditomorpha</taxon>
        <taxon>Rhabditoidea</taxon>
        <taxon>Rhabditidae</taxon>
        <taxon>Mesorhabditinae</taxon>
        <taxon>Mesorhabditis</taxon>
    </lineage>
</organism>
<name>A0AA36CPW7_9BILA</name>
<keyword evidence="1" id="KW-0723">Serine/threonine-protein kinase</keyword>
<feature type="compositionally biased region" description="Polar residues" evidence="7">
    <location>
        <begin position="28"/>
        <end position="39"/>
    </location>
</feature>
<dbReference type="GO" id="GO:0004707">
    <property type="term" value="F:MAP kinase activity"/>
    <property type="evidence" value="ECO:0007669"/>
    <property type="project" value="InterPro"/>
</dbReference>
<evidence type="ECO:0000256" key="7">
    <source>
        <dbReference type="SAM" id="MobiDB-lite"/>
    </source>
</evidence>
<dbReference type="InterPro" id="IPR017441">
    <property type="entry name" value="Protein_kinase_ATP_BS"/>
</dbReference>
<feature type="domain" description="Protein kinase" evidence="8">
    <location>
        <begin position="109"/>
        <end position="416"/>
    </location>
</feature>
<dbReference type="Gene3D" id="1.10.510.10">
    <property type="entry name" value="Transferase(Phosphotransferase) domain 1"/>
    <property type="match status" value="1"/>
</dbReference>
<evidence type="ECO:0000313" key="9">
    <source>
        <dbReference type="EMBL" id="CAJ0572012.1"/>
    </source>
</evidence>
<dbReference type="GO" id="GO:0005737">
    <property type="term" value="C:cytoplasm"/>
    <property type="evidence" value="ECO:0007669"/>
    <property type="project" value="UniProtKB-ARBA"/>
</dbReference>
<evidence type="ECO:0000256" key="4">
    <source>
        <dbReference type="ARBA" id="ARBA00022777"/>
    </source>
</evidence>
<evidence type="ECO:0000256" key="6">
    <source>
        <dbReference type="PROSITE-ProRule" id="PRU10141"/>
    </source>
</evidence>
<keyword evidence="10" id="KW-1185">Reference proteome</keyword>
<evidence type="ECO:0000256" key="5">
    <source>
        <dbReference type="ARBA" id="ARBA00022840"/>
    </source>
</evidence>
<dbReference type="Pfam" id="PF00069">
    <property type="entry name" value="Pkinase"/>
    <property type="match status" value="1"/>
</dbReference>
<proteinExistence type="predicted"/>
<dbReference type="SUPFAM" id="SSF56112">
    <property type="entry name" value="Protein kinase-like (PK-like)"/>
    <property type="match status" value="1"/>
</dbReference>
<dbReference type="SMART" id="SM00220">
    <property type="entry name" value="S_TKc"/>
    <property type="match status" value="1"/>
</dbReference>
<reference evidence="9" key="1">
    <citation type="submission" date="2023-06" db="EMBL/GenBank/DDBJ databases">
        <authorList>
            <person name="Delattre M."/>
        </authorList>
    </citation>
    <scope>NUCLEOTIDE SEQUENCE</scope>
    <source>
        <strain evidence="9">AF72</strain>
    </source>
</reference>
<dbReference type="PROSITE" id="PS01351">
    <property type="entry name" value="MAPK"/>
    <property type="match status" value="1"/>
</dbReference>
<keyword evidence="3 6" id="KW-0547">Nucleotide-binding</keyword>
<dbReference type="FunFam" id="1.10.510.10:FF:000624">
    <property type="entry name" value="Mitogen-activated protein kinase"/>
    <property type="match status" value="1"/>
</dbReference>
<protein>
    <recommendedName>
        <fullName evidence="8">Protein kinase domain-containing protein</fullName>
    </recommendedName>
</protein>
<keyword evidence="4" id="KW-0418">Kinase</keyword>
<dbReference type="PROSITE" id="PS50011">
    <property type="entry name" value="PROTEIN_KINASE_DOM"/>
    <property type="match status" value="1"/>
</dbReference>
<dbReference type="GO" id="GO:0005524">
    <property type="term" value="F:ATP binding"/>
    <property type="evidence" value="ECO:0007669"/>
    <property type="project" value="UniProtKB-UniRule"/>
</dbReference>
<dbReference type="Gene3D" id="3.30.200.20">
    <property type="entry name" value="Phosphorylase Kinase, domain 1"/>
    <property type="match status" value="1"/>
</dbReference>
<evidence type="ECO:0000256" key="1">
    <source>
        <dbReference type="ARBA" id="ARBA00022527"/>
    </source>
</evidence>
<sequence length="464" mass="52646">MGSVCCRYGDNDEDAKLHRVPLFDETRLPNNSSSTSQGLASPPFGDDLLRKVEEMADDKNQTDPSSDLKAASLPSTSPKPDADEAACERAFTTVSIQTIRFALPEKGYDTSLSYLGGGTYGSVAKAKMRSRDGTERLVAIKKLHEPFRDQAQACRVYRELRLLQMMRHDNVIRAVDLYTPDGEESSFSQIYVVTEYAGNSLLAVLKSQKISGRRILDAEHTKFITYQLLRALKYIHSANVMHRDLKPSNLALTEQCDLTVLDFGLARTLENTNTTLTQYVMTRWYRSPEVIYWNIDSYNTQADIWSVGCIAAELMNGEALFPGENANAQYEMIIMLCGSPDEQLMQKIEENNTASMRAVLENSYRHYERVDFPLVIHPYRHFGPSPPHFADFLDKILVLDPERRMTVEEALNHPYLAEFAEPDDEPAAEAPFSLNDSDRTINEWKALIWEEIRNFRGDDHSPSF</sequence>
<dbReference type="EMBL" id="CATQJA010002589">
    <property type="protein sequence ID" value="CAJ0572012.1"/>
    <property type="molecule type" value="Genomic_DNA"/>
</dbReference>
<accession>A0AA36CPW7</accession>
<feature type="compositionally biased region" description="Basic and acidic residues" evidence="7">
    <location>
        <begin position="47"/>
        <end position="61"/>
    </location>
</feature>
<feature type="non-terminal residue" evidence="9">
    <location>
        <position position="464"/>
    </location>
</feature>
<dbReference type="InterPro" id="IPR003527">
    <property type="entry name" value="MAP_kinase_CS"/>
</dbReference>
<keyword evidence="5 6" id="KW-0067">ATP-binding</keyword>
<feature type="binding site" evidence="6">
    <location>
        <position position="142"/>
    </location>
    <ligand>
        <name>ATP</name>
        <dbReference type="ChEBI" id="CHEBI:30616"/>
    </ligand>
</feature>
<dbReference type="AlphaFoldDB" id="A0AA36CPW7"/>
<comment type="caution">
    <text evidence="9">The sequence shown here is derived from an EMBL/GenBank/DDBJ whole genome shotgun (WGS) entry which is preliminary data.</text>
</comment>
<evidence type="ECO:0000256" key="2">
    <source>
        <dbReference type="ARBA" id="ARBA00022679"/>
    </source>
</evidence>
<dbReference type="PANTHER" id="PTHR24055">
    <property type="entry name" value="MITOGEN-ACTIVATED PROTEIN KINASE"/>
    <property type="match status" value="1"/>
</dbReference>
<dbReference type="InterPro" id="IPR000719">
    <property type="entry name" value="Prot_kinase_dom"/>
</dbReference>
<dbReference type="PROSITE" id="PS00107">
    <property type="entry name" value="PROTEIN_KINASE_ATP"/>
    <property type="match status" value="1"/>
</dbReference>
<evidence type="ECO:0000313" key="10">
    <source>
        <dbReference type="Proteomes" id="UP001177023"/>
    </source>
</evidence>
<feature type="region of interest" description="Disordered" evidence="7">
    <location>
        <begin position="24"/>
        <end position="85"/>
    </location>
</feature>
<gene>
    <name evidence="9" type="ORF">MSPICULIGERA_LOCUS10407</name>
</gene>
<evidence type="ECO:0000259" key="8">
    <source>
        <dbReference type="PROSITE" id="PS50011"/>
    </source>
</evidence>